<dbReference type="Proteomes" id="UP000240638">
    <property type="component" value="Unassembled WGS sequence"/>
</dbReference>
<proteinExistence type="predicted"/>
<protein>
    <submittedName>
        <fullName evidence="1">Class I SAM-dependent methyltransferase</fullName>
    </submittedName>
</protein>
<dbReference type="Gene3D" id="3.40.50.150">
    <property type="entry name" value="Vaccinia Virus protein VP39"/>
    <property type="match status" value="1"/>
</dbReference>
<dbReference type="GO" id="GO:0032259">
    <property type="term" value="P:methylation"/>
    <property type="evidence" value="ECO:0007669"/>
    <property type="project" value="UniProtKB-KW"/>
</dbReference>
<evidence type="ECO:0000313" key="1">
    <source>
        <dbReference type="EMBL" id="PTB19852.1"/>
    </source>
</evidence>
<gene>
    <name evidence="1" type="ORF">C9I57_15775</name>
</gene>
<dbReference type="AlphaFoldDB" id="A0A2T3XTS7"/>
<accession>A0A2T3XTS7</accession>
<reference evidence="1 2" key="1">
    <citation type="submission" date="2018-03" db="EMBL/GenBank/DDBJ databases">
        <title>Whole genome analyses suggest that Burkholderia sensu lato contains two further novel genera in the rhizoxinica-symbiotica group Mycetohabitans gen. nov., and Trinickia gen. nov.: implications for the evolution of diazotrophy and nodulation in the Burkholderiaceae.</title>
        <authorList>
            <person name="Estrada De Los Santos P."/>
            <person name="Palmer M."/>
            <person name="Chavez-Ramirez B."/>
            <person name="Steenkamp E.T."/>
            <person name="Hirsch A.M."/>
            <person name="Manyaka P."/>
            <person name="Maluk M."/>
            <person name="Lafos M."/>
            <person name="Crook M."/>
            <person name="Gross E."/>
            <person name="Simon M.F."/>
            <person name="Bueno Dos Reis Junior F."/>
            <person name="Poole P.S."/>
            <person name="Venter S.N."/>
            <person name="James E.K."/>
        </authorList>
    </citation>
    <scope>NUCLEOTIDE SEQUENCE [LARGE SCALE GENOMIC DNA]</scope>
    <source>
        <strain evidence="1 2">JPY-366</strain>
    </source>
</reference>
<dbReference type="Gene3D" id="2.20.130.10">
    <property type="entry name" value="CAC2371-like domains"/>
    <property type="match status" value="1"/>
</dbReference>
<dbReference type="GO" id="GO:0008168">
    <property type="term" value="F:methyltransferase activity"/>
    <property type="evidence" value="ECO:0007669"/>
    <property type="project" value="UniProtKB-KW"/>
</dbReference>
<dbReference type="EMBL" id="PYUC01000007">
    <property type="protein sequence ID" value="PTB19852.1"/>
    <property type="molecule type" value="Genomic_DNA"/>
</dbReference>
<sequence>MDLTTSSTQASLMNAYYRAWSVRRVATAPLRGVMQSTTNVLWIGSYFELAKPWADASWVLLDLDADMLMLGRQVLSGLPAVLGDIRHLPFFERFDTVVALGAVTAYLLDDISVECAAQALRSTLVRRPTARLLIDAYDSDTIHATNYFNGRGEWFHAHTRCTHTVETQHLSKSNGVFLTTLTIAEDRGSEIHSHRFQFRQRAFTGSDLAGAFEKQGLRLLDAYTDPGQGRLYQTYALV</sequence>
<organism evidence="1 2">
    <name type="scientific">Trinickia symbiotica</name>
    <dbReference type="NCBI Taxonomy" id="863227"/>
    <lineage>
        <taxon>Bacteria</taxon>
        <taxon>Pseudomonadati</taxon>
        <taxon>Pseudomonadota</taxon>
        <taxon>Betaproteobacteria</taxon>
        <taxon>Burkholderiales</taxon>
        <taxon>Burkholderiaceae</taxon>
        <taxon>Trinickia</taxon>
    </lineage>
</organism>
<keyword evidence="1" id="KW-0489">Methyltransferase</keyword>
<comment type="caution">
    <text evidence="1">The sequence shown here is derived from an EMBL/GenBank/DDBJ whole genome shotgun (WGS) entry which is preliminary data.</text>
</comment>
<dbReference type="SUPFAM" id="SSF53335">
    <property type="entry name" value="S-adenosyl-L-methionine-dependent methyltransferases"/>
    <property type="match status" value="1"/>
</dbReference>
<evidence type="ECO:0000313" key="2">
    <source>
        <dbReference type="Proteomes" id="UP000240638"/>
    </source>
</evidence>
<name>A0A2T3XTS7_9BURK</name>
<keyword evidence="1" id="KW-0808">Transferase</keyword>
<dbReference type="InterPro" id="IPR029063">
    <property type="entry name" value="SAM-dependent_MTases_sf"/>
</dbReference>